<evidence type="ECO:0000313" key="1">
    <source>
        <dbReference type="EMBL" id="QDZ77324.1"/>
    </source>
</evidence>
<dbReference type="Pfam" id="PF13814">
    <property type="entry name" value="Replic_Relax"/>
    <property type="match status" value="1"/>
</dbReference>
<evidence type="ECO:0000313" key="2">
    <source>
        <dbReference type="Proteomes" id="UP000321735"/>
    </source>
</evidence>
<proteinExistence type="predicted"/>
<accession>A0A150BHF2</accession>
<evidence type="ECO:0008006" key="3">
    <source>
        <dbReference type="Google" id="ProtNLM"/>
    </source>
</evidence>
<gene>
    <name evidence="1" type="ORF">D0437_32075</name>
</gene>
<dbReference type="InterPro" id="IPR025855">
    <property type="entry name" value="Replic_Relax"/>
</dbReference>
<sequence>MKHQKLKQKARQIEILSSLSKLEFASRRQLQAIHCLGSIRNANRILKDLRPYCHVTSHNREYVYYLNKKGMALLGIQAKERKKKHQLEHILLRNEAWMWLDFPEWKPEQVITLRYQGEEKTIVPDAFFIKDNVPYFVEIDRLQHMKVNEKKIQYYAYVTNIYQKQQHLKPIIIFCTISDCREKQLMNYAMKHNVYVQTYLMKDVW</sequence>
<dbReference type="RefSeq" id="WP_016110580.1">
    <property type="nucleotide sequence ID" value="NZ_CP031778.1"/>
</dbReference>
<dbReference type="EMBL" id="CP031778">
    <property type="protein sequence ID" value="QDZ77324.1"/>
    <property type="molecule type" value="Genomic_DNA"/>
</dbReference>
<organism evidence="1 2">
    <name type="scientific">Bacillus cereus</name>
    <dbReference type="NCBI Taxonomy" id="1396"/>
    <lineage>
        <taxon>Bacteria</taxon>
        <taxon>Bacillati</taxon>
        <taxon>Bacillota</taxon>
        <taxon>Bacilli</taxon>
        <taxon>Bacillales</taxon>
        <taxon>Bacillaceae</taxon>
        <taxon>Bacillus</taxon>
        <taxon>Bacillus cereus group</taxon>
    </lineage>
</organism>
<dbReference type="Proteomes" id="UP000321735">
    <property type="component" value="Chromosome"/>
</dbReference>
<protein>
    <recommendedName>
        <fullName evidence="3">Phage protein</fullName>
    </recommendedName>
</protein>
<reference evidence="1 2" key="1">
    <citation type="journal article" date="2019" name="Ecotoxicol. Environ. Saf.">
        <title>Microbial characterization of heavy metal resistant bacterial strains isolated from an electroplating wastewater treatment plant.</title>
        <authorList>
            <person name="Cai X."/>
            <person name="Zheng X."/>
            <person name="Zhang D."/>
            <person name="Iqbal W."/>
            <person name="Liu C."/>
            <person name="Yang B."/>
            <person name="Zhao X."/>
            <person name="Lu X."/>
            <person name="Mao Y."/>
        </authorList>
    </citation>
    <scope>NUCLEOTIDE SEQUENCE [LARGE SCALE GENOMIC DNA]</scope>
    <source>
        <strain evidence="1 2">Co1-1</strain>
    </source>
</reference>
<dbReference type="AlphaFoldDB" id="A0A150BHF2"/>
<name>A0A150BHF2_BACCE</name>